<feature type="transmembrane region" description="Helical" evidence="8">
    <location>
        <begin position="302"/>
        <end position="319"/>
    </location>
</feature>
<protein>
    <submittedName>
        <fullName evidence="10">Transporter</fullName>
    </submittedName>
</protein>
<gene>
    <name evidence="10" type="ORF">SRIMR7_38415</name>
</gene>
<dbReference type="Proteomes" id="UP000829494">
    <property type="component" value="Chromosome"/>
</dbReference>
<sequence length="452" mass="47074">MAQNNATKASDGAGKQHAGVRQVWRESPTAVKSLLAGTMINRLGGFVQVFMVLYLTHRGFSDTQAGAALGAYGGGAVLGTLIGGGMSDRLGPRLTIVSTLLGSAVLLPCVLYLDNYWAILAVIGVSGAASMAYQPASTSVISHLTPTERHVMIFAMGRLAINLGTTAAPLLGAALVKISWDFLFWGEALAVVIFSTVVATTLPHVAPDTAGPADDGTGDGGKAPRASYLAVLADRRYLMFLLAMFVSSVIYIQHISALPLTVRHLGMGVEVYAVLIALNGFLVIACELLVAKVVQRWRIRTAVIIGVLLTGIGMSMYALPWGLAALVIATLVWSLGEIIGYPSLFFAYPAQAGPPGLRGRYLGASNALYGLGSAIGPFIGVMIWNRFQEGLWIGCGIVGLIAGAAAWGGVRPKAETADGATDRADGEDQKGENRRGGTGGSGTADAEIRTAT</sequence>
<keyword evidence="6 8" id="KW-0472">Membrane</keyword>
<dbReference type="PANTHER" id="PTHR23517:SF2">
    <property type="entry name" value="MULTIDRUG RESISTANCE PROTEIN MDTH"/>
    <property type="match status" value="1"/>
</dbReference>
<comment type="subcellular location">
    <subcellularLocation>
        <location evidence="1">Cell membrane</location>
        <topology evidence="1">Multi-pass membrane protein</topology>
    </subcellularLocation>
</comment>
<name>A0ABY3ZI01_STRRM</name>
<evidence type="ECO:0000256" key="4">
    <source>
        <dbReference type="ARBA" id="ARBA00022692"/>
    </source>
</evidence>
<feature type="transmembrane region" description="Helical" evidence="8">
    <location>
        <begin position="34"/>
        <end position="55"/>
    </location>
</feature>
<evidence type="ECO:0000256" key="8">
    <source>
        <dbReference type="SAM" id="Phobius"/>
    </source>
</evidence>
<evidence type="ECO:0000256" key="5">
    <source>
        <dbReference type="ARBA" id="ARBA00022989"/>
    </source>
</evidence>
<keyword evidence="5 8" id="KW-1133">Transmembrane helix</keyword>
<dbReference type="PANTHER" id="PTHR23517">
    <property type="entry name" value="RESISTANCE PROTEIN MDTM, PUTATIVE-RELATED-RELATED"/>
    <property type="match status" value="1"/>
</dbReference>
<evidence type="ECO:0000256" key="2">
    <source>
        <dbReference type="ARBA" id="ARBA00022448"/>
    </source>
</evidence>
<feature type="region of interest" description="Disordered" evidence="7">
    <location>
        <begin position="1"/>
        <end position="21"/>
    </location>
</feature>
<dbReference type="Gene3D" id="1.20.1250.20">
    <property type="entry name" value="MFS general substrate transporter like domains"/>
    <property type="match status" value="1"/>
</dbReference>
<accession>A0ABY3ZI01</accession>
<feature type="transmembrane region" description="Helical" evidence="8">
    <location>
        <begin position="67"/>
        <end position="87"/>
    </location>
</feature>
<dbReference type="InterPro" id="IPR011701">
    <property type="entry name" value="MFS"/>
</dbReference>
<feature type="transmembrane region" description="Helical" evidence="8">
    <location>
        <begin position="182"/>
        <end position="202"/>
    </location>
</feature>
<feature type="transmembrane region" description="Helical" evidence="8">
    <location>
        <begin position="153"/>
        <end position="176"/>
    </location>
</feature>
<proteinExistence type="predicted"/>
<dbReference type="GeneID" id="66852805"/>
<evidence type="ECO:0000256" key="7">
    <source>
        <dbReference type="SAM" id="MobiDB-lite"/>
    </source>
</evidence>
<evidence type="ECO:0000256" key="1">
    <source>
        <dbReference type="ARBA" id="ARBA00004651"/>
    </source>
</evidence>
<feature type="region of interest" description="Disordered" evidence="7">
    <location>
        <begin position="414"/>
        <end position="452"/>
    </location>
</feature>
<dbReference type="InterPro" id="IPR036259">
    <property type="entry name" value="MFS_trans_sf"/>
</dbReference>
<keyword evidence="11" id="KW-1185">Reference proteome</keyword>
<feature type="transmembrane region" description="Helical" evidence="8">
    <location>
        <begin position="390"/>
        <end position="410"/>
    </location>
</feature>
<dbReference type="RefSeq" id="WP_003981429.1">
    <property type="nucleotide sequence ID" value="NZ_CP043497.1"/>
</dbReference>
<dbReference type="Pfam" id="PF07690">
    <property type="entry name" value="MFS_1"/>
    <property type="match status" value="1"/>
</dbReference>
<dbReference type="EMBL" id="CP094298">
    <property type="protein sequence ID" value="UNZ08049.1"/>
    <property type="molecule type" value="Genomic_DNA"/>
</dbReference>
<keyword evidence="4 8" id="KW-0812">Transmembrane</keyword>
<keyword evidence="3" id="KW-1003">Cell membrane</keyword>
<feature type="transmembrane region" description="Helical" evidence="8">
    <location>
        <begin position="94"/>
        <end position="113"/>
    </location>
</feature>
<evidence type="ECO:0000259" key="9">
    <source>
        <dbReference type="PROSITE" id="PS50850"/>
    </source>
</evidence>
<feature type="transmembrane region" description="Helical" evidence="8">
    <location>
        <begin position="325"/>
        <end position="349"/>
    </location>
</feature>
<keyword evidence="2" id="KW-0813">Transport</keyword>
<organism evidence="10 11">
    <name type="scientific">Streptomyces rimosus subsp. rimosus</name>
    <dbReference type="NCBI Taxonomy" id="132474"/>
    <lineage>
        <taxon>Bacteria</taxon>
        <taxon>Bacillati</taxon>
        <taxon>Actinomycetota</taxon>
        <taxon>Actinomycetes</taxon>
        <taxon>Kitasatosporales</taxon>
        <taxon>Streptomycetaceae</taxon>
        <taxon>Streptomyces</taxon>
    </lineage>
</organism>
<feature type="transmembrane region" description="Helical" evidence="8">
    <location>
        <begin position="271"/>
        <end position="290"/>
    </location>
</feature>
<evidence type="ECO:0000313" key="10">
    <source>
        <dbReference type="EMBL" id="UNZ08049.1"/>
    </source>
</evidence>
<evidence type="ECO:0000256" key="6">
    <source>
        <dbReference type="ARBA" id="ARBA00023136"/>
    </source>
</evidence>
<feature type="domain" description="Major facilitator superfamily (MFS) profile" evidence="9">
    <location>
        <begin position="29"/>
        <end position="414"/>
    </location>
</feature>
<evidence type="ECO:0000256" key="3">
    <source>
        <dbReference type="ARBA" id="ARBA00022475"/>
    </source>
</evidence>
<dbReference type="SUPFAM" id="SSF103473">
    <property type="entry name" value="MFS general substrate transporter"/>
    <property type="match status" value="1"/>
</dbReference>
<dbReference type="InterPro" id="IPR020846">
    <property type="entry name" value="MFS_dom"/>
</dbReference>
<feature type="transmembrane region" description="Helical" evidence="8">
    <location>
        <begin position="361"/>
        <end position="384"/>
    </location>
</feature>
<dbReference type="PROSITE" id="PS50850">
    <property type="entry name" value="MFS"/>
    <property type="match status" value="1"/>
</dbReference>
<evidence type="ECO:0000313" key="11">
    <source>
        <dbReference type="Proteomes" id="UP000829494"/>
    </source>
</evidence>
<feature type="compositionally biased region" description="Basic and acidic residues" evidence="7">
    <location>
        <begin position="414"/>
        <end position="435"/>
    </location>
</feature>
<feature type="transmembrane region" description="Helical" evidence="8">
    <location>
        <begin position="237"/>
        <end position="259"/>
    </location>
</feature>
<dbReference type="InterPro" id="IPR050171">
    <property type="entry name" value="MFS_Transporters"/>
</dbReference>
<reference evidence="10 11" key="1">
    <citation type="submission" date="2022-03" db="EMBL/GenBank/DDBJ databases">
        <title>Complete genome of Streptomyces rimosus ssp. rimosus R7 (=ATCC 10970).</title>
        <authorList>
            <person name="Beganovic S."/>
            <person name="Ruckert C."/>
            <person name="Busche T."/>
            <person name="Kalinowski J."/>
            <person name="Wittmann C."/>
        </authorList>
    </citation>
    <scope>NUCLEOTIDE SEQUENCE [LARGE SCALE GENOMIC DNA]</scope>
    <source>
        <strain evidence="10 11">R7</strain>
    </source>
</reference>